<sequence length="363" mass="40907">MNTPQDAILSAVAQHSAYSYRLSSGEVNKLIALFNSQSNEMIKELQSLLNELSDAERVALSGGQYTTPLLKEIRGLFATWQTSLATVLPEAFAVSATALAVHEATFAVKLIGKKIKPDGEKLLKKAKKIPVVGGALVDELFDKIKDDVRLRVEYAIRQGITDGWTNQQIVQRIKGKKAFNYQDGILQQSRSDIDRVVRTSRSHVANVAYEDTYRALGVKKLIVCATLDGRTCIRCASLDGREFDIDDPKKPRFPEHPHSRTIYMPKVDNVSGVRPYVLDERKVKDIPKDQRKGIIGQVDSKTKFKDLLESNDSFAREWLGDKRYKLFKEGGYKIEKFIDPLGRQYSLAELKILDEKTFKELGL</sequence>
<dbReference type="AlphaFoldDB" id="A0A6L6GBF1"/>
<dbReference type="InterPro" id="IPR006528">
    <property type="entry name" value="Phage_head_morphogenesis_dom"/>
</dbReference>
<dbReference type="NCBIfam" id="TIGR01641">
    <property type="entry name" value="phageSPP1_gp7"/>
    <property type="match status" value="1"/>
</dbReference>
<proteinExistence type="predicted"/>
<organism evidence="2 3">
    <name type="scientific">Acinetobacter faecalis</name>
    <dbReference type="NCBI Taxonomy" id="2665161"/>
    <lineage>
        <taxon>Bacteria</taxon>
        <taxon>Pseudomonadati</taxon>
        <taxon>Pseudomonadota</taxon>
        <taxon>Gammaproteobacteria</taxon>
        <taxon>Moraxellales</taxon>
        <taxon>Moraxellaceae</taxon>
        <taxon>Acinetobacter</taxon>
    </lineage>
</organism>
<evidence type="ECO:0000313" key="2">
    <source>
        <dbReference type="EMBL" id="MTD09890.1"/>
    </source>
</evidence>
<dbReference type="Pfam" id="PF04233">
    <property type="entry name" value="Phage_Mu_F"/>
    <property type="match status" value="1"/>
</dbReference>
<dbReference type="EMBL" id="WLYL01000001">
    <property type="protein sequence ID" value="MTD09890.1"/>
    <property type="molecule type" value="Genomic_DNA"/>
</dbReference>
<protein>
    <submittedName>
        <fullName evidence="2">Phage head morphogenesis protein</fullName>
    </submittedName>
</protein>
<name>A0A6L6GBF1_9GAMM</name>
<gene>
    <name evidence="2" type="ORF">GIX10_00265</name>
</gene>
<evidence type="ECO:0000259" key="1">
    <source>
        <dbReference type="Pfam" id="PF04233"/>
    </source>
</evidence>
<dbReference type="RefSeq" id="WP_154771572.1">
    <property type="nucleotide sequence ID" value="NZ_WLYL01000001.1"/>
</dbReference>
<comment type="caution">
    <text evidence="2">The sequence shown here is derived from an EMBL/GenBank/DDBJ whole genome shotgun (WGS) entry which is preliminary data.</text>
</comment>
<evidence type="ECO:0000313" key="3">
    <source>
        <dbReference type="Proteomes" id="UP000473854"/>
    </source>
</evidence>
<dbReference type="Proteomes" id="UP000473854">
    <property type="component" value="Unassembled WGS sequence"/>
</dbReference>
<reference evidence="2 3" key="1">
    <citation type="submission" date="2019-11" db="EMBL/GenBank/DDBJ databases">
        <authorList>
            <person name="An D."/>
        </authorList>
    </citation>
    <scope>NUCLEOTIDE SEQUENCE [LARGE SCALE GENOMIC DNA]</scope>
    <source>
        <strain evidence="2 3">YIM 103518</strain>
    </source>
</reference>
<accession>A0A6L6GBF1</accession>
<feature type="domain" description="Phage head morphogenesis" evidence="1">
    <location>
        <begin position="152"/>
        <end position="256"/>
    </location>
</feature>